<accession>A0A0F7PD90</accession>
<sequence length="163" mass="17553">MSNFKSGSGNLDFGESDEEPSENDVVDQSETAEKSAEAEADSQKQASADIEDTDHDIAGGQSVEASSTKGGSATTGGQSSTGQTYPYFVRRSNVGDERDTRLELHVRDTVADQEAEFRANLADELGTSEVSKTDAREFALLAAFHHPERVAELMEDEGFNDLV</sequence>
<reference evidence="4" key="2">
    <citation type="submission" date="2015-05" db="EMBL/GenBank/DDBJ databases">
        <title>Complete genome sequence of Halanaeroarchaeum sulfurireducens type strain M27-SA2, a sulfate-reducer haloarchaeon from marine anoxic lake Medee.</title>
        <authorList>
            <person name="Messina E."/>
            <person name="Kublanov I.V."/>
            <person name="Toshchakov S."/>
            <person name="Arcadi E."/>
            <person name="La Spada G."/>
            <person name="La Cono V."/>
            <person name="Yakimov M.M."/>
        </authorList>
    </citation>
    <scope>NUCLEOTIDE SEQUENCE [LARGE SCALE GENOMIC DNA]</scope>
    <source>
        <strain evidence="4">M27-SA2</strain>
        <plasmid evidence="4">Plasmid pM27-SA2-01</plasmid>
    </source>
</reference>
<evidence type="ECO:0000313" key="5">
    <source>
        <dbReference type="Proteomes" id="UP000069906"/>
    </source>
</evidence>
<reference evidence="2 5" key="1">
    <citation type="submission" date="2014-06" db="EMBL/GenBank/DDBJ databases">
        <title>Secret life of haloarchaea: discovery of obligatory anaerobic haloarchaea growing by dissimilatory sulfur reduction.</title>
        <authorList>
            <person name="Sorokin D.Y."/>
            <person name="Kublanov I.V."/>
            <person name="Gavrilov S.N."/>
            <person name="Ferrer M."/>
            <person name="Golyshin P.N."/>
            <person name="Messina E."/>
            <person name="La Cono V."/>
            <person name="Yakimov M.M."/>
        </authorList>
    </citation>
    <scope>NUCLEOTIDE SEQUENCE [LARGE SCALE GENOMIC DNA]</scope>
    <source>
        <strain evidence="2 5">HSR2</strain>
        <plasmid evidence="2 5">pHSR2-01</plasmid>
    </source>
</reference>
<keyword evidence="5" id="KW-1185">Reference proteome</keyword>
<evidence type="ECO:0000256" key="1">
    <source>
        <dbReference type="SAM" id="MobiDB-lite"/>
    </source>
</evidence>
<proteinExistence type="predicted"/>
<gene>
    <name evidence="3" type="ORF">HLASA_3021</name>
    <name evidence="2" type="ORF">HLASF_3021</name>
</gene>
<dbReference type="EMBL" id="CP008875">
    <property type="protein sequence ID" value="AKH98647.1"/>
    <property type="molecule type" value="Genomic_DNA"/>
</dbReference>
<feature type="compositionally biased region" description="Acidic residues" evidence="1">
    <location>
        <begin position="14"/>
        <end position="27"/>
    </location>
</feature>
<dbReference type="GeneID" id="26011550"/>
<organism evidence="2 5">
    <name type="scientific">Halanaeroarchaeum sulfurireducens</name>
    <dbReference type="NCBI Taxonomy" id="1604004"/>
    <lineage>
        <taxon>Archaea</taxon>
        <taxon>Methanobacteriati</taxon>
        <taxon>Methanobacteriota</taxon>
        <taxon>Stenosarchaea group</taxon>
        <taxon>Halobacteria</taxon>
        <taxon>Halobacteriales</taxon>
        <taxon>Halobacteriaceae</taxon>
        <taxon>Halanaeroarchaeum</taxon>
    </lineage>
</organism>
<dbReference type="KEGG" id="hsf:HLASA_3021"/>
<geneLocation type="plasmid" evidence="2 5">
    <name>pHSR2-01</name>
</geneLocation>
<reference evidence="3 4" key="3">
    <citation type="journal article" date="2016" name="Stand. Genomic Sci.">
        <title>Complete genome sequence of 'Halanaeroarchaeum sulfurireducens' M27-SA2, a sulfur-reducing and acetate-oxidizing haloarchaeon from the deep-sea hypersaline anoxic lake Medee.</title>
        <authorList>
            <person name="Messina E."/>
            <person name="Sorokin D.Y."/>
            <person name="Kublanov I.V."/>
            <person name="Toshchakov S."/>
            <person name="Lopatina A."/>
            <person name="Arcadi E."/>
            <person name="Smedile F."/>
            <person name="La Spada G."/>
            <person name="La Cono V."/>
            <person name="Yakimov M.M."/>
        </authorList>
    </citation>
    <scope>NUCLEOTIDE SEQUENCE [LARGE SCALE GENOMIC DNA]</scope>
    <source>
        <strain evidence="3 4">M27-SA2</strain>
        <plasmid evidence="4">Plasmid pM27-SA2-01</plasmid>
        <plasmid evidence="3">pM27-SA2-01</plasmid>
    </source>
</reference>
<dbReference type="InterPro" id="IPR058276">
    <property type="entry name" value="DUF7970"/>
</dbReference>
<keyword evidence="2" id="KW-0614">Plasmid</keyword>
<dbReference type="HOGENOM" id="CLU_1718147_0_0_2"/>
<dbReference type="KEGG" id="hsu:HLASF_3021"/>
<evidence type="ECO:0000313" key="3">
    <source>
        <dbReference type="EMBL" id="ALG83089.1"/>
    </source>
</evidence>
<dbReference type="Pfam" id="PF25925">
    <property type="entry name" value="DUF7970"/>
    <property type="match status" value="1"/>
</dbReference>
<evidence type="ECO:0000313" key="2">
    <source>
        <dbReference type="EMBL" id="AKH98647.1"/>
    </source>
</evidence>
<dbReference type="AlphaFoldDB" id="A0A0F7PD90"/>
<evidence type="ECO:0000313" key="4">
    <source>
        <dbReference type="Proteomes" id="UP000060390"/>
    </source>
</evidence>
<feature type="region of interest" description="Disordered" evidence="1">
    <location>
        <begin position="1"/>
        <end position="88"/>
    </location>
</feature>
<dbReference type="Proteomes" id="UP000069906">
    <property type="component" value="Plasmid pHSR2-01"/>
</dbReference>
<dbReference type="RefSeq" id="WP_050049418.1">
    <property type="nucleotide sequence ID" value="NZ_CP008875.1"/>
</dbReference>
<dbReference type="EMBL" id="CP011565">
    <property type="protein sequence ID" value="ALG83089.1"/>
    <property type="molecule type" value="Genomic_DNA"/>
</dbReference>
<feature type="compositionally biased region" description="Low complexity" evidence="1">
    <location>
        <begin position="65"/>
        <end position="84"/>
    </location>
</feature>
<dbReference type="Proteomes" id="UP000060390">
    <property type="component" value="Plasmid pM27-SA2-01"/>
</dbReference>
<dbReference type="OrthoDB" id="324938at2157"/>
<geneLocation type="plasmid" evidence="3 4">
    <name>pM27-SA2-01</name>
</geneLocation>
<protein>
    <submittedName>
        <fullName evidence="2">Acyl-CoA dehydrogenase</fullName>
    </submittedName>
</protein>
<name>A0A0F7PD90_9EURY</name>